<evidence type="ECO:0000313" key="4">
    <source>
        <dbReference type="Proteomes" id="UP000011693"/>
    </source>
</evidence>
<dbReference type="Pfam" id="PF14065">
    <property type="entry name" value="Pvc16_N"/>
    <property type="match status" value="1"/>
</dbReference>
<dbReference type="InterPro" id="IPR025351">
    <property type="entry name" value="Pvc16_N"/>
</dbReference>
<evidence type="ECO:0000259" key="2">
    <source>
        <dbReference type="Pfam" id="PF14065"/>
    </source>
</evidence>
<keyword evidence="4" id="KW-1185">Reference proteome</keyword>
<feature type="domain" description="Pvc16 N-terminal" evidence="2">
    <location>
        <begin position="10"/>
        <end position="187"/>
    </location>
</feature>
<dbReference type="OrthoDB" id="142534at2157"/>
<feature type="compositionally biased region" description="Basic and acidic residues" evidence="1">
    <location>
        <begin position="187"/>
        <end position="196"/>
    </location>
</feature>
<dbReference type="PATRIC" id="fig|1227492.4.peg.1023"/>
<dbReference type="Proteomes" id="UP000011693">
    <property type="component" value="Unassembled WGS sequence"/>
</dbReference>
<feature type="region of interest" description="Disordered" evidence="1">
    <location>
        <begin position="187"/>
        <end position="208"/>
    </location>
</feature>
<organism evidence="3 4">
    <name type="scientific">Natrialba chahannaoensis JCM 10990</name>
    <dbReference type="NCBI Taxonomy" id="1227492"/>
    <lineage>
        <taxon>Archaea</taxon>
        <taxon>Methanobacteriati</taxon>
        <taxon>Methanobacteriota</taxon>
        <taxon>Stenosarchaea group</taxon>
        <taxon>Halobacteria</taxon>
        <taxon>Halobacteriales</taxon>
        <taxon>Natrialbaceae</taxon>
        <taxon>Natrialba</taxon>
    </lineage>
</organism>
<proteinExistence type="predicted"/>
<accession>M0AVC1</accession>
<comment type="caution">
    <text evidence="3">The sequence shown here is derived from an EMBL/GenBank/DDBJ whole genome shotgun (WGS) entry which is preliminary data.</text>
</comment>
<name>M0AVC1_9EURY</name>
<dbReference type="RefSeq" id="WP_006166422.1">
    <property type="nucleotide sequence ID" value="NZ_AOIN01000037.1"/>
</dbReference>
<evidence type="ECO:0000256" key="1">
    <source>
        <dbReference type="SAM" id="MobiDB-lite"/>
    </source>
</evidence>
<reference evidence="3 4" key="1">
    <citation type="journal article" date="2014" name="PLoS Genet.">
        <title>Phylogenetically driven sequencing of extremely halophilic archaea reveals strategies for static and dynamic osmo-response.</title>
        <authorList>
            <person name="Becker E.A."/>
            <person name="Seitzer P.M."/>
            <person name="Tritt A."/>
            <person name="Larsen D."/>
            <person name="Krusor M."/>
            <person name="Yao A.I."/>
            <person name="Wu D."/>
            <person name="Madern D."/>
            <person name="Eisen J.A."/>
            <person name="Darling A.E."/>
            <person name="Facciotti M.T."/>
        </authorList>
    </citation>
    <scope>NUCLEOTIDE SEQUENCE [LARGE SCALE GENOMIC DNA]</scope>
    <source>
        <strain evidence="3 4">JCM 10990</strain>
    </source>
</reference>
<protein>
    <recommendedName>
        <fullName evidence="2">Pvc16 N-terminal domain-containing protein</fullName>
    </recommendedName>
</protein>
<dbReference type="AlphaFoldDB" id="M0AVC1"/>
<sequence>MGSPTAFKELTSLLVDLLRVRLASTEDDDWLDAHQIQPLPPTAIEDDSNVRLGLYLYDVSGQSGRSSDSPAIESGHKIRPPLALDAHYLLTAFPNANAENETTAIYDQHEVLGLAMQALYDNSIIEPEQTPNSLGEQQLTIAHEGQDSTDVLDVWNTFPDVPKQPCAGYRVGPVMIDSTQKTAFERVSDRDVRLESTEDDGPEDRFQP</sequence>
<evidence type="ECO:0000313" key="3">
    <source>
        <dbReference type="EMBL" id="ELZ02267.1"/>
    </source>
</evidence>
<dbReference type="EMBL" id="AOIN01000037">
    <property type="protein sequence ID" value="ELZ02267.1"/>
    <property type="molecule type" value="Genomic_DNA"/>
</dbReference>
<gene>
    <name evidence="3" type="ORF">C482_05296</name>
</gene>